<keyword evidence="2" id="KW-0274">FAD</keyword>
<dbReference type="Pfam" id="PF01565">
    <property type="entry name" value="FAD_binding_4"/>
    <property type="match status" value="1"/>
</dbReference>
<sequence>MQEPRDEAELAEAIAGLTEPVEIRGGGSRLGLGRPVQAGATLSTAGLSGVKLYEPGALTLVAGAGTPLAEIEALLAAEKQRLAFEPMDHRPLLGAGGEPTIGGVTACNVSGPRRVQSGACRDALLGVRFVDGTGQVLRNGGRVMKNVTGYDLVKLLAGSWGTLGVLTELAFKLAPAPEAAATLTLRGLSDAEALGAMTAALGSPYDVSGAAHLPGAEPRTLIRVEGLGPSVAYRTGRLARLLGKFGPVETEDDPASVAAEWAGVRDVTAFADRPGAVWRVSLRPSDAPGFVAGLGEDAAPEAALYDWGGGLVWLLAPETDAAAAAIRAAAARLKGHATLVRAAAPYRAAAGAFQPEAPALAALSEGVRAKFDPRGLLNPGRMRG</sequence>
<dbReference type="SUPFAM" id="SSF55103">
    <property type="entry name" value="FAD-linked oxidases, C-terminal domain"/>
    <property type="match status" value="1"/>
</dbReference>
<dbReference type="RefSeq" id="WP_092683917.1">
    <property type="nucleotide sequence ID" value="NZ_FNMZ01000007.1"/>
</dbReference>
<dbReference type="GO" id="GO:0071949">
    <property type="term" value="F:FAD binding"/>
    <property type="evidence" value="ECO:0007669"/>
    <property type="project" value="InterPro"/>
</dbReference>
<dbReference type="OrthoDB" id="9811557at2"/>
<evidence type="ECO:0000313" key="4">
    <source>
        <dbReference type="EMBL" id="SDX61557.1"/>
    </source>
</evidence>
<dbReference type="InterPro" id="IPR006094">
    <property type="entry name" value="Oxid_FAD_bind_N"/>
</dbReference>
<reference evidence="4 5" key="1">
    <citation type="submission" date="2016-10" db="EMBL/GenBank/DDBJ databases">
        <authorList>
            <person name="de Groot N.N."/>
        </authorList>
    </citation>
    <scope>NUCLEOTIDE SEQUENCE [LARGE SCALE GENOMIC DNA]</scope>
    <source>
        <strain evidence="4 5">DSM 17890</strain>
    </source>
</reference>
<keyword evidence="1" id="KW-0285">Flavoprotein</keyword>
<dbReference type="SUPFAM" id="SSF56176">
    <property type="entry name" value="FAD-binding/transporter-associated domain-like"/>
    <property type="match status" value="1"/>
</dbReference>
<organism evidence="4 5">
    <name type="scientific">Albimonas donghaensis</name>
    <dbReference type="NCBI Taxonomy" id="356660"/>
    <lineage>
        <taxon>Bacteria</taxon>
        <taxon>Pseudomonadati</taxon>
        <taxon>Pseudomonadota</taxon>
        <taxon>Alphaproteobacteria</taxon>
        <taxon>Rhodobacterales</taxon>
        <taxon>Paracoccaceae</taxon>
        <taxon>Albimonas</taxon>
    </lineage>
</organism>
<dbReference type="AlphaFoldDB" id="A0A1H3D591"/>
<protein>
    <submittedName>
        <fullName evidence="4">Glycolate oxidase FAD binding subunit</fullName>
    </submittedName>
</protein>
<dbReference type="InterPro" id="IPR036318">
    <property type="entry name" value="FAD-bd_PCMH-like_sf"/>
</dbReference>
<evidence type="ECO:0000256" key="2">
    <source>
        <dbReference type="ARBA" id="ARBA00022827"/>
    </source>
</evidence>
<dbReference type="InterPro" id="IPR016166">
    <property type="entry name" value="FAD-bd_PCMH"/>
</dbReference>
<dbReference type="InterPro" id="IPR016164">
    <property type="entry name" value="FAD-linked_Oxase-like_C"/>
</dbReference>
<proteinExistence type="predicted"/>
<keyword evidence="5" id="KW-1185">Reference proteome</keyword>
<dbReference type="Proteomes" id="UP000199118">
    <property type="component" value="Unassembled WGS sequence"/>
</dbReference>
<dbReference type="PANTHER" id="PTHR11748">
    <property type="entry name" value="D-LACTATE DEHYDROGENASE"/>
    <property type="match status" value="1"/>
</dbReference>
<dbReference type="STRING" id="356660.SAMN05444336_107106"/>
<evidence type="ECO:0000259" key="3">
    <source>
        <dbReference type="PROSITE" id="PS51387"/>
    </source>
</evidence>
<dbReference type="Gene3D" id="3.30.465.10">
    <property type="match status" value="1"/>
</dbReference>
<evidence type="ECO:0000256" key="1">
    <source>
        <dbReference type="ARBA" id="ARBA00022630"/>
    </source>
</evidence>
<gene>
    <name evidence="4" type="ORF">SAMN05444336_107106</name>
</gene>
<dbReference type="PANTHER" id="PTHR11748:SF103">
    <property type="entry name" value="GLYCOLATE OXIDASE SUBUNIT GLCE"/>
    <property type="match status" value="1"/>
</dbReference>
<dbReference type="GO" id="GO:0003824">
    <property type="term" value="F:catalytic activity"/>
    <property type="evidence" value="ECO:0007669"/>
    <property type="project" value="InterPro"/>
</dbReference>
<dbReference type="EMBL" id="FNMZ01000007">
    <property type="protein sequence ID" value="SDX61557.1"/>
    <property type="molecule type" value="Genomic_DNA"/>
</dbReference>
<evidence type="ECO:0000313" key="5">
    <source>
        <dbReference type="Proteomes" id="UP000199118"/>
    </source>
</evidence>
<feature type="domain" description="FAD-binding PCMH-type" evidence="3">
    <location>
        <begin position="1"/>
        <end position="176"/>
    </location>
</feature>
<name>A0A1H3D591_9RHOB</name>
<accession>A0A1H3D591</accession>
<dbReference type="InterPro" id="IPR016169">
    <property type="entry name" value="FAD-bd_PCMH_sub2"/>
</dbReference>
<dbReference type="PROSITE" id="PS51387">
    <property type="entry name" value="FAD_PCMH"/>
    <property type="match status" value="1"/>
</dbReference>